<dbReference type="FunFam" id="3.40.50.300:FF:000527">
    <property type="entry name" value="Tyrosine-protein kinase etk"/>
    <property type="match status" value="1"/>
</dbReference>
<dbReference type="PANTHER" id="PTHR32309">
    <property type="entry name" value="TYROSINE-PROTEIN KINASE"/>
    <property type="match status" value="1"/>
</dbReference>
<evidence type="ECO:0000256" key="2">
    <source>
        <dbReference type="ARBA" id="ARBA00008883"/>
    </source>
</evidence>
<keyword evidence="3" id="KW-1003">Cell membrane</keyword>
<dbReference type="GO" id="GO:0005524">
    <property type="term" value="F:ATP binding"/>
    <property type="evidence" value="ECO:0007669"/>
    <property type="project" value="UniProtKB-KW"/>
</dbReference>
<gene>
    <name evidence="19" type="primary">wzs</name>
    <name evidence="19" type="ORF">HMPREF0621_0366</name>
</gene>
<protein>
    <submittedName>
        <fullName evidence="19">Chain length determinant protein</fullName>
        <ecNumber evidence="19">2.7.10.2</ecNumber>
    </submittedName>
</protein>
<keyword evidence="9" id="KW-0067">ATP-binding</keyword>
<evidence type="ECO:0000259" key="17">
    <source>
        <dbReference type="Pfam" id="PF13614"/>
    </source>
</evidence>
<evidence type="ECO:0000256" key="14">
    <source>
        <dbReference type="SAM" id="Coils"/>
    </source>
</evidence>
<evidence type="ECO:0000256" key="1">
    <source>
        <dbReference type="ARBA" id="ARBA00004429"/>
    </source>
</evidence>
<dbReference type="EMBL" id="ACZR01000002">
    <property type="protein sequence ID" value="EEX51176.1"/>
    <property type="molecule type" value="Genomic_DNA"/>
</dbReference>
<dbReference type="STRING" id="667128.HMPREF0621_0366"/>
<dbReference type="Pfam" id="PF02706">
    <property type="entry name" value="Wzz"/>
    <property type="match status" value="1"/>
</dbReference>
<dbReference type="SUPFAM" id="SSF52540">
    <property type="entry name" value="P-loop containing nucleoside triphosphate hydrolases"/>
    <property type="match status" value="1"/>
</dbReference>
<comment type="similarity">
    <text evidence="2">Belongs to the etk/wzc family.</text>
</comment>
<dbReference type="Gene3D" id="3.40.50.300">
    <property type="entry name" value="P-loop containing nucleotide triphosphate hydrolases"/>
    <property type="match status" value="1"/>
</dbReference>
<keyword evidence="4" id="KW-0997">Cell inner membrane</keyword>
<evidence type="ECO:0000259" key="16">
    <source>
        <dbReference type="Pfam" id="PF02706"/>
    </source>
</evidence>
<feature type="domain" description="Tyrosine-protein kinase G-rich" evidence="18">
    <location>
        <begin position="360"/>
        <end position="440"/>
    </location>
</feature>
<organism evidence="19 20">
    <name type="scientific">Pasteurella dagmatis ATCC 43325</name>
    <dbReference type="NCBI Taxonomy" id="667128"/>
    <lineage>
        <taxon>Bacteria</taxon>
        <taxon>Pseudomonadati</taxon>
        <taxon>Pseudomonadota</taxon>
        <taxon>Gammaproteobacteria</taxon>
        <taxon>Pasteurellales</taxon>
        <taxon>Pasteurellaceae</taxon>
        <taxon>Pasteurella</taxon>
    </lineage>
</organism>
<evidence type="ECO:0000256" key="4">
    <source>
        <dbReference type="ARBA" id="ARBA00022519"/>
    </source>
</evidence>
<comment type="catalytic activity">
    <reaction evidence="13">
        <text>L-tyrosyl-[protein] + ATP = O-phospho-L-tyrosyl-[protein] + ADP + H(+)</text>
        <dbReference type="Rhea" id="RHEA:10596"/>
        <dbReference type="Rhea" id="RHEA-COMP:10136"/>
        <dbReference type="Rhea" id="RHEA-COMP:20101"/>
        <dbReference type="ChEBI" id="CHEBI:15378"/>
        <dbReference type="ChEBI" id="CHEBI:30616"/>
        <dbReference type="ChEBI" id="CHEBI:46858"/>
        <dbReference type="ChEBI" id="CHEBI:61978"/>
        <dbReference type="ChEBI" id="CHEBI:456216"/>
    </reaction>
</comment>
<evidence type="ECO:0000313" key="20">
    <source>
        <dbReference type="Proteomes" id="UP000005519"/>
    </source>
</evidence>
<evidence type="ECO:0000256" key="5">
    <source>
        <dbReference type="ARBA" id="ARBA00022679"/>
    </source>
</evidence>
<dbReference type="GO" id="GO:0042802">
    <property type="term" value="F:identical protein binding"/>
    <property type="evidence" value="ECO:0007669"/>
    <property type="project" value="UniProtKB-ARBA"/>
</dbReference>
<dbReference type="InterPro" id="IPR003856">
    <property type="entry name" value="LPS_length_determ_N"/>
</dbReference>
<proteinExistence type="inferred from homology"/>
<dbReference type="GO" id="GO:0005886">
    <property type="term" value="C:plasma membrane"/>
    <property type="evidence" value="ECO:0007669"/>
    <property type="project" value="UniProtKB-SubCell"/>
</dbReference>
<keyword evidence="12" id="KW-0829">Tyrosine-protein kinase</keyword>
<evidence type="ECO:0000256" key="7">
    <source>
        <dbReference type="ARBA" id="ARBA00022741"/>
    </source>
</evidence>
<name>C9PMZ2_9PAST</name>
<dbReference type="Pfam" id="PF23607">
    <property type="entry name" value="WZC_N"/>
    <property type="match status" value="1"/>
</dbReference>
<keyword evidence="11 15" id="KW-0472">Membrane</keyword>
<dbReference type="GO" id="GO:0004715">
    <property type="term" value="F:non-membrane spanning protein tyrosine kinase activity"/>
    <property type="evidence" value="ECO:0007669"/>
    <property type="project" value="UniProtKB-EC"/>
</dbReference>
<evidence type="ECO:0000256" key="9">
    <source>
        <dbReference type="ARBA" id="ARBA00022840"/>
    </source>
</evidence>
<dbReference type="RefSeq" id="WP_005765504.1">
    <property type="nucleotide sequence ID" value="NZ_GG704815.1"/>
</dbReference>
<dbReference type="AlphaFoldDB" id="C9PMZ2"/>
<dbReference type="Proteomes" id="UP000005519">
    <property type="component" value="Unassembled WGS sequence"/>
</dbReference>
<feature type="transmembrane region" description="Helical" evidence="15">
    <location>
        <begin position="24"/>
        <end position="43"/>
    </location>
</feature>
<dbReference type="InterPro" id="IPR027417">
    <property type="entry name" value="P-loop_NTPase"/>
</dbReference>
<dbReference type="InterPro" id="IPR005702">
    <property type="entry name" value="Wzc-like_C"/>
</dbReference>
<feature type="coiled-coil region" evidence="14">
    <location>
        <begin position="334"/>
        <end position="364"/>
    </location>
</feature>
<sequence>MSETNQEDTIDILKLMRTLMDYKWWIIISTLITTVIGIGYAFLSSPIYLAHASIQIEEKSHGGALKDFAGIFEEKSSSHTEMAILKSRMVLSYSVNQLNLTTEITPHFSIPVFGKMMARLSNYEPELKVYYFAPLSDNANSLILEVGDEPNTYSIYSAITSDKILDGNVGNIYETELLHFAVSQINAKPGQRFKINKVSELSAISKLKDQISVSEAGKQTGIIDIAIQGENKNHIKNIVTSVADSYLLQNVARNSAEASKSLEFLNKQLPEIREKLSDAENKLNAFRLKNESLDLSFEARSTLETIVRLETELSELKTHESEISQKFTRNHPAYVALMKKRNVLNAEKERLNKQVERLPNTQKEIIRLTRDLEVNQQVYIQLLNRIQELDVVKASTIGNVRILDTTQVFPDPIAPKKSLIILMSLILGLALSSLAIMIKSFLSRGIESTAEIEKTGLPTYAVIPHSSLQPNLSLKNIGKGKHTLLSDSHPEDNAIEAIRSLRTSLYFAMQNAPNNLVMISGTIPSVGKSFVSMNLANILAKTDKKVLFIDADLRRSYLNSFLSMKDNEGLSEVLTQNIPFENAISQYGNFSIMTKGKTPKNPSELFYEDRFRQLLEWASNNYDFVIIDTPPILPVTDAAVIGKYVGTILLVGYFGKTTVKEVEVARARFEQAGININGFILNGAKLKASNYYEYYGYKS</sequence>
<dbReference type="InterPro" id="IPR050445">
    <property type="entry name" value="Bact_polysacc_biosynth/exp"/>
</dbReference>
<keyword evidence="5 19" id="KW-0808">Transferase</keyword>
<dbReference type="OrthoDB" id="9775724at2"/>
<dbReference type="EC" id="2.7.10.2" evidence="19"/>
<keyword evidence="10 15" id="KW-1133">Transmembrane helix</keyword>
<reference evidence="19 20" key="1">
    <citation type="submission" date="2009-10" db="EMBL/GenBank/DDBJ databases">
        <authorList>
            <person name="Muzny D."/>
            <person name="Qin X."/>
            <person name="Deng J."/>
            <person name="Jiang H."/>
            <person name="Liu Y."/>
            <person name="Qu J."/>
            <person name="Song X.-Z."/>
            <person name="Zhang L."/>
            <person name="Thornton R."/>
            <person name="Coyle M."/>
            <person name="Francisco L."/>
            <person name="Jackson L."/>
            <person name="Javaid M."/>
            <person name="Korchina V."/>
            <person name="Kovar C."/>
            <person name="Mata R."/>
            <person name="Mathew T."/>
            <person name="Ngo R."/>
            <person name="Nguyen L."/>
            <person name="Nguyen N."/>
            <person name="Okwuonu G."/>
            <person name="Ongeri F."/>
            <person name="Pham C."/>
            <person name="Simmons D."/>
            <person name="Wilczek-Boney K."/>
            <person name="Hale W."/>
            <person name="Jakkamsetti A."/>
            <person name="Pham P."/>
            <person name="Ruth R."/>
            <person name="San Lucas F."/>
            <person name="Warren J."/>
            <person name="Zhang J."/>
            <person name="Zhao Z."/>
            <person name="Zhou C."/>
            <person name="Zhu D."/>
            <person name="Lee S."/>
            <person name="Bess C."/>
            <person name="Blankenburg K."/>
            <person name="Forbes L."/>
            <person name="Fu Q."/>
            <person name="Gubbala S."/>
            <person name="Hirani K."/>
            <person name="Jayaseelan J.C."/>
            <person name="Lara F."/>
            <person name="Munidasa M."/>
            <person name="Palculict T."/>
            <person name="Patil S."/>
            <person name="Pu L.-L."/>
            <person name="Saada N."/>
            <person name="Tang L."/>
            <person name="Weissenberger G."/>
            <person name="Zhu Y."/>
            <person name="Hemphill L."/>
            <person name="Shang Y."/>
            <person name="Youmans B."/>
            <person name="Ayvaz T."/>
            <person name="Ross M."/>
            <person name="Santibanez J."/>
            <person name="Aqrawi P."/>
            <person name="Gross S."/>
            <person name="Joshi V."/>
            <person name="Fowler G."/>
            <person name="Nazareth L."/>
            <person name="Reid J."/>
            <person name="Worley K."/>
            <person name="Petrosino J."/>
            <person name="Highlander S."/>
            <person name="Gibbs R."/>
        </authorList>
    </citation>
    <scope>NUCLEOTIDE SEQUENCE [LARGE SCALE GENOMIC DNA]</scope>
    <source>
        <strain evidence="19 20">ATCC 43325</strain>
    </source>
</reference>
<evidence type="ECO:0000256" key="12">
    <source>
        <dbReference type="ARBA" id="ARBA00023137"/>
    </source>
</evidence>
<evidence type="ECO:0000256" key="8">
    <source>
        <dbReference type="ARBA" id="ARBA00022777"/>
    </source>
</evidence>
<evidence type="ECO:0000259" key="18">
    <source>
        <dbReference type="Pfam" id="PF13807"/>
    </source>
</evidence>
<dbReference type="Pfam" id="PF13614">
    <property type="entry name" value="AAA_31"/>
    <property type="match status" value="1"/>
</dbReference>
<evidence type="ECO:0000256" key="6">
    <source>
        <dbReference type="ARBA" id="ARBA00022692"/>
    </source>
</evidence>
<dbReference type="NCBIfam" id="TIGR01007">
    <property type="entry name" value="eps_fam"/>
    <property type="match status" value="1"/>
</dbReference>
<evidence type="ECO:0000256" key="3">
    <source>
        <dbReference type="ARBA" id="ARBA00022475"/>
    </source>
</evidence>
<keyword evidence="14" id="KW-0175">Coiled coil</keyword>
<comment type="caution">
    <text evidence="19">The sequence shown here is derived from an EMBL/GenBank/DDBJ whole genome shotgun (WGS) entry which is preliminary data.</text>
</comment>
<keyword evidence="7" id="KW-0547">Nucleotide-binding</keyword>
<dbReference type="HOGENOM" id="CLU_009912_0_0_6"/>
<keyword evidence="8" id="KW-0418">Kinase</keyword>
<comment type="subcellular location">
    <subcellularLocation>
        <location evidence="1">Cell inner membrane</location>
        <topology evidence="1">Multi-pass membrane protein</topology>
    </subcellularLocation>
</comment>
<evidence type="ECO:0000256" key="13">
    <source>
        <dbReference type="ARBA" id="ARBA00053015"/>
    </source>
</evidence>
<dbReference type="Pfam" id="PF13807">
    <property type="entry name" value="GNVR"/>
    <property type="match status" value="1"/>
</dbReference>
<evidence type="ECO:0000256" key="10">
    <source>
        <dbReference type="ARBA" id="ARBA00022989"/>
    </source>
</evidence>
<evidence type="ECO:0000256" key="15">
    <source>
        <dbReference type="SAM" id="Phobius"/>
    </source>
</evidence>
<evidence type="ECO:0000313" key="19">
    <source>
        <dbReference type="EMBL" id="EEX51176.1"/>
    </source>
</evidence>
<dbReference type="InterPro" id="IPR032807">
    <property type="entry name" value="GNVR"/>
</dbReference>
<evidence type="ECO:0000256" key="11">
    <source>
        <dbReference type="ARBA" id="ARBA00023136"/>
    </source>
</evidence>
<keyword evidence="6 15" id="KW-0812">Transmembrane</keyword>
<dbReference type="InterPro" id="IPR025669">
    <property type="entry name" value="AAA_dom"/>
</dbReference>
<keyword evidence="20" id="KW-1185">Reference proteome</keyword>
<feature type="domain" description="Polysaccharide chain length determinant N-terminal" evidence="16">
    <location>
        <begin position="8"/>
        <end position="97"/>
    </location>
</feature>
<accession>C9PMZ2</accession>
<feature type="domain" description="AAA" evidence="17">
    <location>
        <begin position="526"/>
        <end position="635"/>
    </location>
</feature>
<dbReference type="CDD" id="cd05387">
    <property type="entry name" value="BY-kinase"/>
    <property type="match status" value="1"/>
</dbReference>
<feature type="coiled-coil region" evidence="14">
    <location>
        <begin position="248"/>
        <end position="296"/>
    </location>
</feature>
<dbReference type="PANTHER" id="PTHR32309:SF32">
    <property type="entry name" value="TYROSINE-PROTEIN KINASE ETK-RELATED"/>
    <property type="match status" value="1"/>
</dbReference>